<evidence type="ECO:0000313" key="1">
    <source>
        <dbReference type="EMBL" id="EFQ04072.1"/>
    </source>
</evidence>
<protein>
    <submittedName>
        <fullName evidence="1">Uncharacterized protein</fullName>
    </submittedName>
</protein>
<dbReference type="EMBL" id="AECS01000037">
    <property type="protein sequence ID" value="EFQ04072.1"/>
    <property type="molecule type" value="Genomic_DNA"/>
</dbReference>
<dbReference type="STRING" id="706434.HMPREF9429_01257"/>
<comment type="caution">
    <text evidence="1">The sequence shown here is derived from an EMBL/GenBank/DDBJ whole genome shotgun (WGS) entry which is preliminary data.</text>
</comment>
<organism evidence="1 2">
    <name type="scientific">Megasphaera micronuciformis F0359</name>
    <dbReference type="NCBI Taxonomy" id="706434"/>
    <lineage>
        <taxon>Bacteria</taxon>
        <taxon>Bacillati</taxon>
        <taxon>Bacillota</taxon>
        <taxon>Negativicutes</taxon>
        <taxon>Veillonellales</taxon>
        <taxon>Veillonellaceae</taxon>
        <taxon>Megasphaera</taxon>
    </lineage>
</organism>
<keyword evidence="2" id="KW-1185">Reference proteome</keyword>
<reference evidence="1 2" key="1">
    <citation type="submission" date="2010-08" db="EMBL/GenBank/DDBJ databases">
        <authorList>
            <person name="Weinstock G."/>
            <person name="Sodergren E."/>
            <person name="Clifton S."/>
            <person name="Fulton L."/>
            <person name="Fulton B."/>
            <person name="Courtney L."/>
            <person name="Fronick C."/>
            <person name="Harrison M."/>
            <person name="Strong C."/>
            <person name="Farmer C."/>
            <person name="Delahaunty K."/>
            <person name="Markovic C."/>
            <person name="Hall O."/>
            <person name="Minx P."/>
            <person name="Tomlinson C."/>
            <person name="Mitreva M."/>
            <person name="Hou S."/>
            <person name="Chen J."/>
            <person name="Wollam A."/>
            <person name="Pepin K.H."/>
            <person name="Johnson M."/>
            <person name="Bhonagiri V."/>
            <person name="Zhang X."/>
            <person name="Suruliraj S."/>
            <person name="Warren W."/>
            <person name="Chinwalla A."/>
            <person name="Mardis E.R."/>
            <person name="Wilson R.K."/>
        </authorList>
    </citation>
    <scope>NUCLEOTIDE SEQUENCE [LARGE SCALE GENOMIC DNA]</scope>
    <source>
        <strain evidence="1 2">F0359</strain>
    </source>
</reference>
<gene>
    <name evidence="1" type="ORF">HMPREF9429_01257</name>
</gene>
<accession>E2ZC85</accession>
<sequence>MYVHKKYRLRAVFFTEAEGDDGVEVFVNNERRELKVTDVLTGKDYAAALICSDQVVDTDEYNRFVMTETEYNRWKNLLTVLQESEDLRPDLIQAVGKEKLDNYIFEETKYLTQASLVIKEENISLKLLKKALHEKNSVWLKENGFV</sequence>
<dbReference type="AlphaFoldDB" id="E2ZC85"/>
<dbReference type="HOGENOM" id="CLU_1955022_0_0_9"/>
<evidence type="ECO:0000313" key="2">
    <source>
        <dbReference type="Proteomes" id="UP000003195"/>
    </source>
</evidence>
<dbReference type="eggNOG" id="ENOG50344JH">
    <property type="taxonomic scope" value="Bacteria"/>
</dbReference>
<proteinExistence type="predicted"/>
<name>E2ZC85_9FIRM</name>
<dbReference type="Proteomes" id="UP000003195">
    <property type="component" value="Unassembled WGS sequence"/>
</dbReference>